<sequence length="196" mass="22889">YKFMFMYNKLLNTFRSEIKTKIITLLIKYQKMTVTQMARYINTTRSNLYQNISEMLKENLVLPPEVIVKKNYVEKYYRLNTEAFNVSQKIMVEELLRLGNKEIKDMLKSFFMAQALLLNVLAVEIDSYTDEDITNIKNNFDSILTTFGSLSNENAKILAEKITEILGELPDGDEQNIFLFLIFPFASTNLGKYILK</sequence>
<dbReference type="InterPro" id="IPR036390">
    <property type="entry name" value="WH_DNA-bd_sf"/>
</dbReference>
<dbReference type="CDD" id="cd00090">
    <property type="entry name" value="HTH_ARSR"/>
    <property type="match status" value="1"/>
</dbReference>
<dbReference type="Proteomes" id="UP000050301">
    <property type="component" value="Unassembled WGS sequence"/>
</dbReference>
<organism evidence="2 3">
    <name type="scientific">Acidiplasma cupricumulans</name>
    <dbReference type="NCBI Taxonomy" id="312540"/>
    <lineage>
        <taxon>Archaea</taxon>
        <taxon>Methanobacteriati</taxon>
        <taxon>Thermoplasmatota</taxon>
        <taxon>Thermoplasmata</taxon>
        <taxon>Thermoplasmatales</taxon>
        <taxon>Ferroplasmaceae</taxon>
        <taxon>Acidiplasma</taxon>
    </lineage>
</organism>
<dbReference type="InterPro" id="IPR011991">
    <property type="entry name" value="ArsR-like_HTH"/>
</dbReference>
<dbReference type="Gene3D" id="1.10.10.10">
    <property type="entry name" value="Winged helix-like DNA-binding domain superfamily/Winged helix DNA-binding domain"/>
    <property type="match status" value="1"/>
</dbReference>
<feature type="domain" description="HTH arsR-type" evidence="1">
    <location>
        <begin position="9"/>
        <end position="101"/>
    </location>
</feature>
<dbReference type="SUPFAM" id="SSF46785">
    <property type="entry name" value="Winged helix' DNA-binding domain"/>
    <property type="match status" value="1"/>
</dbReference>
<dbReference type="RefSeq" id="WP_055040811.1">
    <property type="nucleotide sequence ID" value="NZ_LKBH01000048.1"/>
</dbReference>
<accession>A0A0Q0VQS8</accession>
<gene>
    <name evidence="2" type="ORF">AOG55_04610</name>
</gene>
<proteinExistence type="predicted"/>
<evidence type="ECO:0000259" key="1">
    <source>
        <dbReference type="SMART" id="SM00418"/>
    </source>
</evidence>
<dbReference type="InterPro" id="IPR036388">
    <property type="entry name" value="WH-like_DNA-bd_sf"/>
</dbReference>
<dbReference type="SMART" id="SM00418">
    <property type="entry name" value="HTH_ARSR"/>
    <property type="match status" value="1"/>
</dbReference>
<name>A0A0Q0VQS8_9ARCH</name>
<dbReference type="EMBL" id="LKBH01000048">
    <property type="protein sequence ID" value="KQB36229.1"/>
    <property type="molecule type" value="Genomic_DNA"/>
</dbReference>
<dbReference type="GO" id="GO:0003700">
    <property type="term" value="F:DNA-binding transcription factor activity"/>
    <property type="evidence" value="ECO:0007669"/>
    <property type="project" value="InterPro"/>
</dbReference>
<feature type="non-terminal residue" evidence="2">
    <location>
        <position position="1"/>
    </location>
</feature>
<dbReference type="InParanoid" id="A0A0Q0VQS8"/>
<reference evidence="2 3" key="1">
    <citation type="submission" date="2015-09" db="EMBL/GenBank/DDBJ databases">
        <title>Heavy metals and arsenic resistance mechanisms in polyextremophilic archaea of the family Ferroplasmaceae.</title>
        <authorList>
            <person name="Bulaev A.G."/>
            <person name="Kanygina A.V."/>
        </authorList>
    </citation>
    <scope>NUCLEOTIDE SEQUENCE [LARGE SCALE GENOMIC DNA]</scope>
    <source>
        <strain evidence="2 3">BH2</strain>
    </source>
</reference>
<keyword evidence="3" id="KW-1185">Reference proteome</keyword>
<evidence type="ECO:0000313" key="3">
    <source>
        <dbReference type="Proteomes" id="UP000050301"/>
    </source>
</evidence>
<dbReference type="InterPro" id="IPR001845">
    <property type="entry name" value="HTH_ArsR_DNA-bd_dom"/>
</dbReference>
<protein>
    <recommendedName>
        <fullName evidence="1">HTH arsR-type domain-containing protein</fullName>
    </recommendedName>
</protein>
<evidence type="ECO:0000313" key="2">
    <source>
        <dbReference type="EMBL" id="KQB36229.1"/>
    </source>
</evidence>
<dbReference type="AlphaFoldDB" id="A0A0Q0VQS8"/>
<comment type="caution">
    <text evidence="2">The sequence shown here is derived from an EMBL/GenBank/DDBJ whole genome shotgun (WGS) entry which is preliminary data.</text>
</comment>